<feature type="domain" description="CBM1" evidence="14">
    <location>
        <begin position="252"/>
        <end position="287"/>
    </location>
</feature>
<comment type="pathway">
    <text evidence="2 11 12">Glycan degradation; xylan degradation.</text>
</comment>
<feature type="active site" description="Nucleophile" evidence="11">
    <location>
        <position position="114"/>
    </location>
</feature>
<dbReference type="PRINTS" id="PR00911">
    <property type="entry name" value="GLHYDRLASE11"/>
</dbReference>
<evidence type="ECO:0000256" key="5">
    <source>
        <dbReference type="ARBA" id="ARBA00022651"/>
    </source>
</evidence>
<keyword evidence="7 11" id="KW-0378">Hydrolase</keyword>
<sequence>MVTFKSLFFAVSAAVCALAAPGTNLTARAGTPSAEGTHDGFFYSWWTDNGAQATYTNGPKGQYTIQWGNGGNLVGGKGWNPGTVDRVITYGGTYSYNGNSYLAVYGWTRNPLIEYYIVDNFGTYNPSSGAQNKGSVTVDGAVYDILVSTRTNQPSIDGTKTFQQFWSVRRNKRTGGTVDVGAHFRAWSNAGLKLGTDHYYQIVACEGYQSSGNCNITVQDTTGGGATTTTTQSTSTPTTTTSTVVLPTPTGNCAAQWGQCGGQGFTGPTCCQSGTCTVTNQWYSQCT</sequence>
<proteinExistence type="inferred from homology"/>
<dbReference type="PROSITE" id="PS51761">
    <property type="entry name" value="GH11_3"/>
    <property type="match status" value="1"/>
</dbReference>
<name>A0A8H6IB34_9AGAR</name>
<dbReference type="InterPro" id="IPR033123">
    <property type="entry name" value="GH11_dom"/>
</dbReference>
<evidence type="ECO:0000259" key="15">
    <source>
        <dbReference type="PROSITE" id="PS51761"/>
    </source>
</evidence>
<keyword evidence="17" id="KW-1185">Reference proteome</keyword>
<feature type="chain" id="PRO_5034898143" description="Endo-1,4-beta-xylanase" evidence="13">
    <location>
        <begin position="20"/>
        <end position="287"/>
    </location>
</feature>
<evidence type="ECO:0000256" key="12">
    <source>
        <dbReference type="RuleBase" id="RU362015"/>
    </source>
</evidence>
<dbReference type="InterPro" id="IPR000254">
    <property type="entry name" value="CBD"/>
</dbReference>
<dbReference type="InterPro" id="IPR035971">
    <property type="entry name" value="CBD_sf"/>
</dbReference>
<keyword evidence="10 11" id="KW-0624">Polysaccharide degradation</keyword>
<dbReference type="OrthoDB" id="2115822at2759"/>
<dbReference type="PANTHER" id="PTHR46828:SF2">
    <property type="entry name" value="ENDO-1,4-BETA-XYLANASE A-RELATED"/>
    <property type="match status" value="1"/>
</dbReference>
<dbReference type="GO" id="GO:0031176">
    <property type="term" value="F:endo-1,4-beta-xylanase activity"/>
    <property type="evidence" value="ECO:0007669"/>
    <property type="project" value="UniProtKB-UniRule"/>
</dbReference>
<protein>
    <recommendedName>
        <fullName evidence="4 11">Endo-1,4-beta-xylanase</fullName>
        <ecNumber evidence="4 11">3.2.1.8</ecNumber>
    </recommendedName>
</protein>
<dbReference type="PROSITE" id="PS00776">
    <property type="entry name" value="GH11_1"/>
    <property type="match status" value="1"/>
</dbReference>
<evidence type="ECO:0000256" key="4">
    <source>
        <dbReference type="ARBA" id="ARBA00012590"/>
    </source>
</evidence>
<feature type="active site" description="Proton donor" evidence="11">
    <location>
        <position position="206"/>
    </location>
</feature>
<evidence type="ECO:0000256" key="3">
    <source>
        <dbReference type="ARBA" id="ARBA00007792"/>
    </source>
</evidence>
<evidence type="ECO:0000256" key="8">
    <source>
        <dbReference type="ARBA" id="ARBA00023277"/>
    </source>
</evidence>
<dbReference type="SMART" id="SM00236">
    <property type="entry name" value="fCBD"/>
    <property type="match status" value="1"/>
</dbReference>
<dbReference type="Pfam" id="PF00457">
    <property type="entry name" value="Glyco_hydro_11"/>
    <property type="match status" value="1"/>
</dbReference>
<keyword evidence="9 11" id="KW-0326">Glycosidase</keyword>
<comment type="caution">
    <text evidence="16">The sequence shown here is derived from an EMBL/GenBank/DDBJ whole genome shotgun (WGS) entry which is preliminary data.</text>
</comment>
<feature type="domain" description="GH11" evidence="15">
    <location>
        <begin position="29"/>
        <end position="219"/>
    </location>
</feature>
<dbReference type="GO" id="GO:0005576">
    <property type="term" value="C:extracellular region"/>
    <property type="evidence" value="ECO:0007669"/>
    <property type="project" value="InterPro"/>
</dbReference>
<reference evidence="16 17" key="1">
    <citation type="submission" date="2020-07" db="EMBL/GenBank/DDBJ databases">
        <title>Comparative genomics of pyrophilous fungi reveals a link between fire events and developmental genes.</title>
        <authorList>
            <consortium name="DOE Joint Genome Institute"/>
            <person name="Steindorff A.S."/>
            <person name="Carver A."/>
            <person name="Calhoun S."/>
            <person name="Stillman K."/>
            <person name="Liu H."/>
            <person name="Lipzen A."/>
            <person name="Pangilinan J."/>
            <person name="Labutti K."/>
            <person name="Bruns T.D."/>
            <person name="Grigoriev I.V."/>
        </authorList>
    </citation>
    <scope>NUCLEOTIDE SEQUENCE [LARGE SCALE GENOMIC DNA]</scope>
    <source>
        <strain evidence="16 17">CBS 144469</strain>
    </source>
</reference>
<feature type="signal peptide" evidence="13">
    <location>
        <begin position="1"/>
        <end position="19"/>
    </location>
</feature>
<dbReference type="GO" id="GO:0030248">
    <property type="term" value="F:cellulose binding"/>
    <property type="evidence" value="ECO:0007669"/>
    <property type="project" value="InterPro"/>
</dbReference>
<gene>
    <name evidence="16" type="ORF">DFP72DRAFT_881774</name>
</gene>
<dbReference type="InterPro" id="IPR001137">
    <property type="entry name" value="Glyco_hydro_11"/>
</dbReference>
<evidence type="ECO:0000256" key="2">
    <source>
        <dbReference type="ARBA" id="ARBA00004851"/>
    </source>
</evidence>
<evidence type="ECO:0000256" key="1">
    <source>
        <dbReference type="ARBA" id="ARBA00000681"/>
    </source>
</evidence>
<dbReference type="PANTHER" id="PTHR46828">
    <property type="entry name" value="ENDO-1,4-BETA-XYLANASE A-RELATED"/>
    <property type="match status" value="1"/>
</dbReference>
<evidence type="ECO:0000256" key="13">
    <source>
        <dbReference type="SAM" id="SignalP"/>
    </source>
</evidence>
<dbReference type="InterPro" id="IPR018208">
    <property type="entry name" value="GH11_AS_1"/>
</dbReference>
<dbReference type="SUPFAM" id="SSF57180">
    <property type="entry name" value="Cellulose-binding domain"/>
    <property type="match status" value="1"/>
</dbReference>
<comment type="catalytic activity">
    <reaction evidence="1 11 12">
        <text>Endohydrolysis of (1-&gt;4)-beta-D-xylosidic linkages in xylans.</text>
        <dbReference type="EC" id="3.2.1.8"/>
    </reaction>
</comment>
<evidence type="ECO:0000256" key="7">
    <source>
        <dbReference type="ARBA" id="ARBA00022801"/>
    </source>
</evidence>
<accession>A0A8H6IB34</accession>
<evidence type="ECO:0000256" key="9">
    <source>
        <dbReference type="ARBA" id="ARBA00023295"/>
    </source>
</evidence>
<keyword evidence="8 11" id="KW-0119">Carbohydrate metabolism</keyword>
<evidence type="ECO:0000259" key="14">
    <source>
        <dbReference type="PROSITE" id="PS51164"/>
    </source>
</evidence>
<evidence type="ECO:0000256" key="11">
    <source>
        <dbReference type="PROSITE-ProRule" id="PRU01097"/>
    </source>
</evidence>
<evidence type="ECO:0000313" key="16">
    <source>
        <dbReference type="EMBL" id="KAF6760913.1"/>
    </source>
</evidence>
<dbReference type="EMBL" id="JACGCI010000011">
    <property type="protein sequence ID" value="KAF6760913.1"/>
    <property type="molecule type" value="Genomic_DNA"/>
</dbReference>
<dbReference type="PROSITE" id="PS00562">
    <property type="entry name" value="CBM1_1"/>
    <property type="match status" value="1"/>
</dbReference>
<evidence type="ECO:0000313" key="17">
    <source>
        <dbReference type="Proteomes" id="UP000521943"/>
    </source>
</evidence>
<comment type="similarity">
    <text evidence="3 11 12">Belongs to the glycosyl hydrolase 11 (cellulase G) family.</text>
</comment>
<dbReference type="PROSITE" id="PS51164">
    <property type="entry name" value="CBM1_2"/>
    <property type="match status" value="1"/>
</dbReference>
<dbReference type="Proteomes" id="UP000521943">
    <property type="component" value="Unassembled WGS sequence"/>
</dbReference>
<dbReference type="EC" id="3.2.1.8" evidence="4 11"/>
<dbReference type="FunFam" id="2.60.120.180:FF:000001">
    <property type="entry name" value="Endo-1,4-beta-xylanase"/>
    <property type="match status" value="1"/>
</dbReference>
<dbReference type="UniPathway" id="UPA00114"/>
<evidence type="ECO:0000256" key="10">
    <source>
        <dbReference type="ARBA" id="ARBA00023326"/>
    </source>
</evidence>
<dbReference type="AlphaFoldDB" id="A0A8H6IB34"/>
<dbReference type="GO" id="GO:0045493">
    <property type="term" value="P:xylan catabolic process"/>
    <property type="evidence" value="ECO:0007669"/>
    <property type="project" value="UniProtKB-UniRule"/>
</dbReference>
<keyword evidence="5 11" id="KW-0858">Xylan degradation</keyword>
<organism evidence="16 17">
    <name type="scientific">Ephemerocybe angulata</name>
    <dbReference type="NCBI Taxonomy" id="980116"/>
    <lineage>
        <taxon>Eukaryota</taxon>
        <taxon>Fungi</taxon>
        <taxon>Dikarya</taxon>
        <taxon>Basidiomycota</taxon>
        <taxon>Agaricomycotina</taxon>
        <taxon>Agaricomycetes</taxon>
        <taxon>Agaricomycetidae</taxon>
        <taxon>Agaricales</taxon>
        <taxon>Agaricineae</taxon>
        <taxon>Psathyrellaceae</taxon>
        <taxon>Ephemerocybe</taxon>
    </lineage>
</organism>
<dbReference type="Gene3D" id="2.60.120.180">
    <property type="match status" value="1"/>
</dbReference>
<keyword evidence="6 13" id="KW-0732">Signal</keyword>
<evidence type="ECO:0000256" key="6">
    <source>
        <dbReference type="ARBA" id="ARBA00022729"/>
    </source>
</evidence>
<dbReference type="Pfam" id="PF00734">
    <property type="entry name" value="CBM_1"/>
    <property type="match status" value="1"/>
</dbReference>
<dbReference type="InterPro" id="IPR013320">
    <property type="entry name" value="ConA-like_dom_sf"/>
</dbReference>
<dbReference type="InterPro" id="IPR013319">
    <property type="entry name" value="GH11/12"/>
</dbReference>
<dbReference type="SUPFAM" id="SSF49899">
    <property type="entry name" value="Concanavalin A-like lectins/glucanases"/>
    <property type="match status" value="1"/>
</dbReference>